<reference evidence="5" key="1">
    <citation type="journal article" date="2019" name="BMC Genomics">
        <title>A new reference genome for Sorghum bicolor reveals high levels of sequence similarity between sweet and grain genotypes: implications for the genetics of sugar metabolism.</title>
        <authorList>
            <person name="Cooper E.A."/>
            <person name="Brenton Z.W."/>
            <person name="Flinn B.S."/>
            <person name="Jenkins J."/>
            <person name="Shu S."/>
            <person name="Flowers D."/>
            <person name="Luo F."/>
            <person name="Wang Y."/>
            <person name="Xia P."/>
            <person name="Barry K."/>
            <person name="Daum C."/>
            <person name="Lipzen A."/>
            <person name="Yoshinaga Y."/>
            <person name="Schmutz J."/>
            <person name="Saski C."/>
            <person name="Vermerris W."/>
            <person name="Kresovich S."/>
        </authorList>
    </citation>
    <scope>NUCLEOTIDE SEQUENCE</scope>
</reference>
<comment type="similarity">
    <text evidence="1">Belongs to the MEG family.</text>
</comment>
<evidence type="ECO:0000256" key="1">
    <source>
        <dbReference type="ARBA" id="ARBA00010149"/>
    </source>
</evidence>
<keyword evidence="2" id="KW-1015">Disulfide bond</keyword>
<evidence type="ECO:0000259" key="4">
    <source>
        <dbReference type="Pfam" id="PF24153"/>
    </source>
</evidence>
<evidence type="ECO:0000313" key="6">
    <source>
        <dbReference type="Proteomes" id="UP000807115"/>
    </source>
</evidence>
<organism evidence="5 6">
    <name type="scientific">Sorghum bicolor</name>
    <name type="common">Sorghum</name>
    <name type="synonym">Sorghum vulgare</name>
    <dbReference type="NCBI Taxonomy" id="4558"/>
    <lineage>
        <taxon>Eukaryota</taxon>
        <taxon>Viridiplantae</taxon>
        <taxon>Streptophyta</taxon>
        <taxon>Embryophyta</taxon>
        <taxon>Tracheophyta</taxon>
        <taxon>Spermatophyta</taxon>
        <taxon>Magnoliopsida</taxon>
        <taxon>Liliopsida</taxon>
        <taxon>Poales</taxon>
        <taxon>Poaceae</taxon>
        <taxon>PACMAD clade</taxon>
        <taxon>Panicoideae</taxon>
        <taxon>Andropogonodae</taxon>
        <taxon>Andropogoneae</taxon>
        <taxon>Sorghinae</taxon>
        <taxon>Sorghum</taxon>
    </lineage>
</organism>
<feature type="chain" id="PRO_5038056814" description="Meg domain-containing protein" evidence="3">
    <location>
        <begin position="30"/>
        <end position="89"/>
    </location>
</feature>
<dbReference type="Proteomes" id="UP000807115">
    <property type="component" value="Chromosome 10"/>
</dbReference>
<feature type="signal peptide" evidence="3">
    <location>
        <begin position="1"/>
        <end position="29"/>
    </location>
</feature>
<name>A0A921U1Z6_SORBI</name>
<dbReference type="InterPro" id="IPR056205">
    <property type="entry name" value="Meg"/>
</dbReference>
<evidence type="ECO:0000256" key="3">
    <source>
        <dbReference type="SAM" id="SignalP"/>
    </source>
</evidence>
<comment type="caution">
    <text evidence="5">The sequence shown here is derived from an EMBL/GenBank/DDBJ whole genome shotgun (WGS) entry which is preliminary data.</text>
</comment>
<evidence type="ECO:0000256" key="2">
    <source>
        <dbReference type="ARBA" id="ARBA00023157"/>
    </source>
</evidence>
<dbReference type="EMBL" id="CM027689">
    <property type="protein sequence ID" value="KAG0515098.1"/>
    <property type="molecule type" value="Genomic_DNA"/>
</dbReference>
<accession>A0A921U1Z6</accession>
<protein>
    <recommendedName>
        <fullName evidence="4">Meg domain-containing protein</fullName>
    </recommendedName>
</protein>
<proteinExistence type="inferred from homology"/>
<dbReference type="Pfam" id="PF24153">
    <property type="entry name" value="Meg"/>
    <property type="match status" value="1"/>
</dbReference>
<sequence>MEKHTLDSDVLVFVLVLLLLGSFSIHTECRAFMDEMDNQNIYPLGPCIQSGKRHCHGPVVLCYCCANDKTRCSGFLSQCENMCSQQKMN</sequence>
<dbReference type="AlphaFoldDB" id="A0A921U1Z6"/>
<keyword evidence="3" id="KW-0732">Signal</keyword>
<reference evidence="5" key="2">
    <citation type="submission" date="2020-10" db="EMBL/GenBank/DDBJ databases">
        <authorList>
            <person name="Cooper E.A."/>
            <person name="Brenton Z.W."/>
            <person name="Flinn B.S."/>
            <person name="Jenkins J."/>
            <person name="Shu S."/>
            <person name="Flowers D."/>
            <person name="Luo F."/>
            <person name="Wang Y."/>
            <person name="Xia P."/>
            <person name="Barry K."/>
            <person name="Daum C."/>
            <person name="Lipzen A."/>
            <person name="Yoshinaga Y."/>
            <person name="Schmutz J."/>
            <person name="Saski C."/>
            <person name="Vermerris W."/>
            <person name="Kresovich S."/>
        </authorList>
    </citation>
    <scope>NUCLEOTIDE SEQUENCE</scope>
</reference>
<evidence type="ECO:0000313" key="5">
    <source>
        <dbReference type="EMBL" id="KAG0515098.1"/>
    </source>
</evidence>
<feature type="domain" description="Meg" evidence="4">
    <location>
        <begin position="1"/>
        <end position="83"/>
    </location>
</feature>
<gene>
    <name evidence="5" type="ORF">BDA96_10G250000</name>
</gene>